<dbReference type="GeneID" id="10821717"/>
<reference evidence="1 2" key="1">
    <citation type="submission" date="2010-07" db="EMBL/GenBank/DDBJ databases">
        <title>The complete genome of Methanosalsum zhilinae DSM 4017.</title>
        <authorList>
            <consortium name="US DOE Joint Genome Institute (JGI-PGF)"/>
            <person name="Lucas S."/>
            <person name="Copeland A."/>
            <person name="Lapidus A."/>
            <person name="Glavina del Rio T."/>
            <person name="Dalin E."/>
            <person name="Tice H."/>
            <person name="Bruce D."/>
            <person name="Goodwin L."/>
            <person name="Pitluck S."/>
            <person name="Kyrpides N."/>
            <person name="Mavromatis K."/>
            <person name="Ovchinnikova G."/>
            <person name="Daligault H."/>
            <person name="Detter J.C."/>
            <person name="Han C."/>
            <person name="Tapia R."/>
            <person name="Larimer F."/>
            <person name="Land M."/>
            <person name="Hauser L."/>
            <person name="Markowitz V."/>
            <person name="Cheng J.-F."/>
            <person name="Hugenholtz P."/>
            <person name="Woyke T."/>
            <person name="Wu D."/>
            <person name="Spring S."/>
            <person name="Schueler E."/>
            <person name="Brambilla E."/>
            <person name="Klenk H.-P."/>
            <person name="Eisen J.A."/>
        </authorList>
    </citation>
    <scope>NUCLEOTIDE SEQUENCE [LARGE SCALE GENOMIC DNA]</scope>
    <source>
        <strain evidence="2">DSM 4017 / NBRC 107636 / OCM 62 / WeN5</strain>
    </source>
</reference>
<dbReference type="HOGENOM" id="CLU_786750_0_0_2"/>
<dbReference type="OrthoDB" id="144024at2157"/>
<organism evidence="1 2">
    <name type="scientific">Methanosalsum zhilinae (strain DSM 4017 / NBRC 107636 / OCM 62 / WeN5)</name>
    <name type="common">Methanohalophilus zhilinae</name>
    <dbReference type="NCBI Taxonomy" id="679901"/>
    <lineage>
        <taxon>Archaea</taxon>
        <taxon>Methanobacteriati</taxon>
        <taxon>Methanobacteriota</taxon>
        <taxon>Stenosarchaea group</taxon>
        <taxon>Methanomicrobia</taxon>
        <taxon>Methanosarcinales</taxon>
        <taxon>Methanosarcinaceae</taxon>
        <taxon>Methanosalsum</taxon>
    </lineage>
</organism>
<accession>F7XMY1</accession>
<evidence type="ECO:0000313" key="1">
    <source>
        <dbReference type="EMBL" id="AEH60001.1"/>
    </source>
</evidence>
<dbReference type="EMBL" id="CP002101">
    <property type="protein sequence ID" value="AEH60001.1"/>
    <property type="molecule type" value="Genomic_DNA"/>
</dbReference>
<name>F7XMY1_METZD</name>
<dbReference type="AlphaFoldDB" id="F7XMY1"/>
<protein>
    <submittedName>
        <fullName evidence="1">Uncharacterized protein</fullName>
    </submittedName>
</protein>
<dbReference type="RefSeq" id="WP_013897440.1">
    <property type="nucleotide sequence ID" value="NC_015676.1"/>
</dbReference>
<sequence length="365" mass="43055">MYLFKKLLSLNNEQIPVEDFFTEIFAYLLKTNPEILHTFLDSTKAPLIDYEQMVIDTQRSFEGLENHLAGSRPDIFLELFNKNEKQWIFIESKIDAQEGYQQLTKYAEHLDNSNSIQKGVLIYITKYFEPKKEKIIFRNCSNKEKLFFVQMRWYEVYKILKEYQENIECTLIKEVLMFMEEYDLSGNNQFSSVDILAMNNFLNVRKMMNETLFGKVAEKFSLVAGGVSSESTALTQLRNYGRYTVIKNQKDYFEIVLGYWLQSKSMTDFPRVGIQIAVGPKSENYDKIIQIIKEIEHKYPDKWTTFAFDDSKVWSGIKQEIPLNKFMGEEDQIKAVENYFLLILDDVENIKKEHPDLPWNILSSE</sequence>
<evidence type="ECO:0000313" key="2">
    <source>
        <dbReference type="Proteomes" id="UP000006622"/>
    </source>
</evidence>
<keyword evidence="2" id="KW-1185">Reference proteome</keyword>
<gene>
    <name evidence="1" type="ordered locus">Mzhil_0121</name>
</gene>
<dbReference type="KEGG" id="mzh:Mzhil_0121"/>
<dbReference type="Proteomes" id="UP000006622">
    <property type="component" value="Chromosome"/>
</dbReference>
<dbReference type="Pfam" id="PF14281">
    <property type="entry name" value="PDDEXK_4"/>
    <property type="match status" value="1"/>
</dbReference>
<proteinExistence type="predicted"/>
<dbReference type="InterPro" id="IPR029470">
    <property type="entry name" value="PDDEXK_4"/>
</dbReference>